<sequence length="798" mass="90003">MDRGKKKQNPPPPPPNTATGAPPPPANNPNQEQTQIDQELLIKSKCQAAIAAHAGDPAQAFRLMEETCRLYEYSSLVHAAQCKLHGLEASRIGTSASVLFQAHVRGAIESARRAVSVSPYFMKLGDFYAGTLYKFSSTVEGLDEVLTVCEQELLVDNPLQHCIRNASLSFKGWVLEERSRMSERKKQAVSKENERAEMKMENSRSYWNEMSDERKIQLIGLKIGDLREFYSSFCNDGLAKMVFSEGIGYAEKNKNWTFWACFYCDDKFEDFESRMEHIERNHEGLIEQNLQMTPFLFHDLQIVNGTVHIIKERIVLTGDSSGPLDDRLLIVQVMPHRHHGGVEDEENGSATTSEVAVPPDIDAFGQWLFDGPPTSIAEELAEWTHLQDQKKQEAMEAPMRFEEEYIRFQSLRRKQSELVVQCRSLRGTLIICAQELDKRKRGGNHVPYKSLLREKLVEAKDDSMPPTPEFTAIVGLLKEAANIRHSGSNSSTSREVEDQEDTSIRMAIHKKISELFTNEAPITRSSVVMLRLLVIYKQSCLDYRGIMLPLVRNFIHAKLEALVAEATTEALLSDLSLDTKKSTSKGNSHPKLSKKSSKAKKKIKDHREVKDPQDTFSESSDKLTVVEEEKAEQLDFPVPAATADELKLQEMLDYQRQFEEEAKQSALAKEATNEAATAKDTSSKSSDKLTVAEEEKADQQPDFPDTADELKLQERLDYQRQFEEEAKQSALAKEATNEAAPAKINSFAFANASESAKLGGLRHNHLTEVKLGGYCRSKSQNLFLMQFVEYAAVLERLR</sequence>
<gene>
    <name evidence="1" type="ORF">Vadar_017914</name>
</gene>
<reference evidence="1 2" key="1">
    <citation type="journal article" date="2021" name="Hortic Res">
        <title>High-quality reference genome and annotation aids understanding of berry development for evergreen blueberry (Vaccinium darrowii).</title>
        <authorList>
            <person name="Yu J."/>
            <person name="Hulse-Kemp A.M."/>
            <person name="Babiker E."/>
            <person name="Staton M."/>
        </authorList>
    </citation>
    <scope>NUCLEOTIDE SEQUENCE [LARGE SCALE GENOMIC DNA]</scope>
    <source>
        <strain evidence="2">cv. NJ 8807/NJ 8810</strain>
        <tissue evidence="1">Young leaf</tissue>
    </source>
</reference>
<name>A0ACB7Y0P0_9ERIC</name>
<dbReference type="Proteomes" id="UP000828048">
    <property type="component" value="Chromosome 5"/>
</dbReference>
<evidence type="ECO:0000313" key="1">
    <source>
        <dbReference type="EMBL" id="KAH7846767.1"/>
    </source>
</evidence>
<evidence type="ECO:0000313" key="2">
    <source>
        <dbReference type="Proteomes" id="UP000828048"/>
    </source>
</evidence>
<organism evidence="1 2">
    <name type="scientific">Vaccinium darrowii</name>
    <dbReference type="NCBI Taxonomy" id="229202"/>
    <lineage>
        <taxon>Eukaryota</taxon>
        <taxon>Viridiplantae</taxon>
        <taxon>Streptophyta</taxon>
        <taxon>Embryophyta</taxon>
        <taxon>Tracheophyta</taxon>
        <taxon>Spermatophyta</taxon>
        <taxon>Magnoliopsida</taxon>
        <taxon>eudicotyledons</taxon>
        <taxon>Gunneridae</taxon>
        <taxon>Pentapetalae</taxon>
        <taxon>asterids</taxon>
        <taxon>Ericales</taxon>
        <taxon>Ericaceae</taxon>
        <taxon>Vaccinioideae</taxon>
        <taxon>Vaccinieae</taxon>
        <taxon>Vaccinium</taxon>
    </lineage>
</organism>
<protein>
    <submittedName>
        <fullName evidence="1">Uncharacterized protein</fullName>
    </submittedName>
</protein>
<accession>A0ACB7Y0P0</accession>
<proteinExistence type="predicted"/>
<dbReference type="EMBL" id="CM037155">
    <property type="protein sequence ID" value="KAH7846767.1"/>
    <property type="molecule type" value="Genomic_DNA"/>
</dbReference>
<keyword evidence="2" id="KW-1185">Reference proteome</keyword>
<comment type="caution">
    <text evidence="1">The sequence shown here is derived from an EMBL/GenBank/DDBJ whole genome shotgun (WGS) entry which is preliminary data.</text>
</comment>